<dbReference type="GO" id="GO:0010181">
    <property type="term" value="F:FMN binding"/>
    <property type="evidence" value="ECO:0007669"/>
    <property type="project" value="InterPro"/>
</dbReference>
<keyword evidence="4" id="KW-1185">Reference proteome</keyword>
<sequence length="152" mass="17474">MSDEALFKECMSRFATGVSVVTTEFMGEKYGITVNSLCSVSLKPQLISYCLDRNSNRFDIFFPATEFVVNVLDETAEQTSVSFSQNNIKAWEKEFSTSLELKRALCWMHCRTKYRYDAGDHKIIVATVEEKKLNVSKSLPLVYYRKGYCSIR</sequence>
<name>A0A6P1GAS8_9RICK</name>
<dbReference type="Pfam" id="PF01613">
    <property type="entry name" value="Flavin_Reduct"/>
    <property type="match status" value="1"/>
</dbReference>
<dbReference type="EMBL" id="CP047224">
    <property type="protein sequence ID" value="QHD65428.1"/>
    <property type="molecule type" value="Genomic_DNA"/>
</dbReference>
<dbReference type="InterPro" id="IPR002563">
    <property type="entry name" value="Flavin_Rdtase-like_dom"/>
</dbReference>
<dbReference type="GO" id="GO:0042602">
    <property type="term" value="F:riboflavin reductase (NADPH) activity"/>
    <property type="evidence" value="ECO:0007669"/>
    <property type="project" value="TreeGrafter"/>
</dbReference>
<keyword evidence="1" id="KW-0560">Oxidoreductase</keyword>
<proteinExistence type="predicted"/>
<protein>
    <submittedName>
        <fullName evidence="3">Flavin reductase</fullName>
    </submittedName>
</protein>
<organism evidence="3 4">
    <name type="scientific">Neorickettsia findlayensis</name>
    <dbReference type="NCBI Taxonomy" id="2686014"/>
    <lineage>
        <taxon>Bacteria</taxon>
        <taxon>Pseudomonadati</taxon>
        <taxon>Pseudomonadota</taxon>
        <taxon>Alphaproteobacteria</taxon>
        <taxon>Rickettsiales</taxon>
        <taxon>Anaplasmataceae</taxon>
        <taxon>Neorickettsia</taxon>
    </lineage>
</organism>
<evidence type="ECO:0000313" key="3">
    <source>
        <dbReference type="EMBL" id="QHD65428.1"/>
    </source>
</evidence>
<gene>
    <name evidence="3" type="ORF">GP480_03270</name>
</gene>
<dbReference type="InterPro" id="IPR050268">
    <property type="entry name" value="NADH-dep_flavin_reductase"/>
</dbReference>
<dbReference type="AlphaFoldDB" id="A0A6P1GAS8"/>
<dbReference type="SUPFAM" id="SSF50475">
    <property type="entry name" value="FMN-binding split barrel"/>
    <property type="match status" value="1"/>
</dbReference>
<dbReference type="Gene3D" id="2.30.110.10">
    <property type="entry name" value="Electron Transport, Fmn-binding Protein, Chain A"/>
    <property type="match status" value="1"/>
</dbReference>
<reference evidence="3 4" key="2">
    <citation type="journal article" date="2020" name="MBio">
        <title>Isolation and Molecular Analysis of a Novel Neorickettsia Species That Causes Potomac Horse Fever.</title>
        <authorList>
            <person name="Teymournejad O."/>
            <person name="Lin M."/>
            <person name="Bekebrede H."/>
            <person name="Kamr A."/>
            <person name="Toribio R.E."/>
            <person name="Arroyo L.G."/>
            <person name="Baird J.D."/>
            <person name="Rikihisa Y."/>
        </authorList>
    </citation>
    <scope>NUCLEOTIDE SEQUENCE [LARGE SCALE GENOMIC DNA]</scope>
    <source>
        <strain evidence="3 4">Fin17</strain>
    </source>
</reference>
<dbReference type="Proteomes" id="UP000464912">
    <property type="component" value="Chromosome"/>
</dbReference>
<dbReference type="PANTHER" id="PTHR30466">
    <property type="entry name" value="FLAVIN REDUCTASE"/>
    <property type="match status" value="1"/>
</dbReference>
<dbReference type="PANTHER" id="PTHR30466:SF1">
    <property type="entry name" value="FMN REDUCTASE (NADH) RUTF"/>
    <property type="match status" value="1"/>
</dbReference>
<feature type="domain" description="Flavin reductase like" evidence="2">
    <location>
        <begin position="11"/>
        <end position="150"/>
    </location>
</feature>
<dbReference type="InterPro" id="IPR012349">
    <property type="entry name" value="Split_barrel_FMN-bd"/>
</dbReference>
<evidence type="ECO:0000259" key="2">
    <source>
        <dbReference type="SMART" id="SM00903"/>
    </source>
</evidence>
<dbReference type="KEGG" id="nef:GP480_03270"/>
<dbReference type="RefSeq" id="WP_160095813.1">
    <property type="nucleotide sequence ID" value="NZ_CP047224.1"/>
</dbReference>
<reference evidence="3 4" key="1">
    <citation type="journal article" date="2020" name="MBio">
        <title>Erratum for Teymournejad et al., 'Isolation and Molecular Analysis of a Novel Neorickettsia Species That Causes Potomac Horse Fever'.</title>
        <authorList>
            <person name="Teymournejad O."/>
            <person name="Lin M."/>
            <person name="Bekebrede H."/>
            <person name="Kamr A."/>
            <person name="Toribio R.E."/>
            <person name="Arroyo L.G."/>
            <person name="Baird J.D."/>
            <person name="Rikihisa Y."/>
        </authorList>
    </citation>
    <scope>NUCLEOTIDE SEQUENCE [LARGE SCALE GENOMIC DNA]</scope>
    <source>
        <strain evidence="3 4">Fin17</strain>
    </source>
</reference>
<evidence type="ECO:0000256" key="1">
    <source>
        <dbReference type="ARBA" id="ARBA00023002"/>
    </source>
</evidence>
<accession>A0A6P1GAS8</accession>
<dbReference type="SMART" id="SM00903">
    <property type="entry name" value="Flavin_Reduct"/>
    <property type="match status" value="1"/>
</dbReference>
<evidence type="ECO:0000313" key="4">
    <source>
        <dbReference type="Proteomes" id="UP000464912"/>
    </source>
</evidence>